<dbReference type="EMBL" id="PCVM01000038">
    <property type="protein sequence ID" value="PIQ73605.1"/>
    <property type="molecule type" value="Genomic_DNA"/>
</dbReference>
<evidence type="ECO:0000256" key="1">
    <source>
        <dbReference type="ARBA" id="ARBA00004370"/>
    </source>
</evidence>
<dbReference type="Proteomes" id="UP000231056">
    <property type="component" value="Unassembled WGS sequence"/>
</dbReference>
<proteinExistence type="predicted"/>
<dbReference type="SUPFAM" id="SSF56519">
    <property type="entry name" value="Penicillin binding protein dimerisation domain"/>
    <property type="match status" value="1"/>
</dbReference>
<dbReference type="InterPro" id="IPR005311">
    <property type="entry name" value="PBP_dimer"/>
</dbReference>
<dbReference type="Pfam" id="PF03717">
    <property type="entry name" value="PBP_dimer"/>
    <property type="match status" value="1"/>
</dbReference>
<dbReference type="AlphaFoldDB" id="A0A2M6IV10"/>
<evidence type="ECO:0000256" key="3">
    <source>
        <dbReference type="SAM" id="Phobius"/>
    </source>
</evidence>
<keyword evidence="3" id="KW-1133">Transmembrane helix</keyword>
<feature type="domain" description="Penicillin-binding protein dimerisation" evidence="5">
    <location>
        <begin position="43"/>
        <end position="190"/>
    </location>
</feature>
<evidence type="ECO:0000256" key="2">
    <source>
        <dbReference type="ARBA" id="ARBA00023136"/>
    </source>
</evidence>
<dbReference type="Gene3D" id="3.30.450.330">
    <property type="match status" value="1"/>
</dbReference>
<dbReference type="InterPro" id="IPR001460">
    <property type="entry name" value="PCN-bd_Tpept"/>
</dbReference>
<evidence type="ECO:0000259" key="4">
    <source>
        <dbReference type="Pfam" id="PF00905"/>
    </source>
</evidence>
<organism evidence="6 7">
    <name type="scientific">Candidatus Roizmanbacteria bacterium CG11_big_fil_rev_8_21_14_0_20_36_8</name>
    <dbReference type="NCBI Taxonomy" id="1974856"/>
    <lineage>
        <taxon>Bacteria</taxon>
        <taxon>Candidatus Roizmaniibacteriota</taxon>
    </lineage>
</organism>
<evidence type="ECO:0000259" key="5">
    <source>
        <dbReference type="Pfam" id="PF03717"/>
    </source>
</evidence>
<dbReference type="PANTHER" id="PTHR30627:SF1">
    <property type="entry name" value="PEPTIDOGLYCAN D,D-TRANSPEPTIDASE FTSI"/>
    <property type="match status" value="1"/>
</dbReference>
<gene>
    <name evidence="6" type="ORF">COV58_01620</name>
</gene>
<feature type="transmembrane region" description="Helical" evidence="3">
    <location>
        <begin position="6"/>
        <end position="24"/>
    </location>
</feature>
<dbReference type="GO" id="GO:0005886">
    <property type="term" value="C:plasma membrane"/>
    <property type="evidence" value="ECO:0007669"/>
    <property type="project" value="TreeGrafter"/>
</dbReference>
<dbReference type="SUPFAM" id="SSF56601">
    <property type="entry name" value="beta-lactamase/transpeptidase-like"/>
    <property type="match status" value="1"/>
</dbReference>
<dbReference type="PANTHER" id="PTHR30627">
    <property type="entry name" value="PEPTIDOGLYCAN D,D-TRANSPEPTIDASE"/>
    <property type="match status" value="1"/>
</dbReference>
<comment type="caution">
    <text evidence="6">The sequence shown here is derived from an EMBL/GenBank/DDBJ whole genome shotgun (WGS) entry which is preliminary data.</text>
</comment>
<keyword evidence="2 3" id="KW-0472">Membrane</keyword>
<evidence type="ECO:0000313" key="7">
    <source>
        <dbReference type="Proteomes" id="UP000231056"/>
    </source>
</evidence>
<dbReference type="InterPro" id="IPR050515">
    <property type="entry name" value="Beta-lactam/transpept"/>
</dbReference>
<dbReference type="GO" id="GO:0071555">
    <property type="term" value="P:cell wall organization"/>
    <property type="evidence" value="ECO:0007669"/>
    <property type="project" value="TreeGrafter"/>
</dbReference>
<dbReference type="Gene3D" id="3.90.1310.10">
    <property type="entry name" value="Penicillin-binding protein 2a (Domain 2)"/>
    <property type="match status" value="1"/>
</dbReference>
<keyword evidence="3" id="KW-0812">Transmembrane</keyword>
<reference evidence="6 7" key="1">
    <citation type="submission" date="2017-09" db="EMBL/GenBank/DDBJ databases">
        <title>Depth-based differentiation of microbial function through sediment-hosted aquifers and enrichment of novel symbionts in the deep terrestrial subsurface.</title>
        <authorList>
            <person name="Probst A.J."/>
            <person name="Ladd B."/>
            <person name="Jarett J.K."/>
            <person name="Geller-Mcgrath D.E."/>
            <person name="Sieber C.M."/>
            <person name="Emerson J.B."/>
            <person name="Anantharaman K."/>
            <person name="Thomas B.C."/>
            <person name="Malmstrom R."/>
            <person name="Stieglmeier M."/>
            <person name="Klingl A."/>
            <person name="Woyke T."/>
            <person name="Ryan C.M."/>
            <person name="Banfield J.F."/>
        </authorList>
    </citation>
    <scope>NUCLEOTIDE SEQUENCE [LARGE SCALE GENOMIC DNA]</scope>
    <source>
        <strain evidence="6">CG11_big_fil_rev_8_21_14_0_20_36_8</strain>
    </source>
</reference>
<comment type="subcellular location">
    <subcellularLocation>
        <location evidence="1">Membrane</location>
    </subcellularLocation>
</comment>
<dbReference type="GO" id="GO:0008658">
    <property type="term" value="F:penicillin binding"/>
    <property type="evidence" value="ECO:0007669"/>
    <property type="project" value="InterPro"/>
</dbReference>
<dbReference type="Gene3D" id="3.40.710.10">
    <property type="entry name" value="DD-peptidase/beta-lactamase superfamily"/>
    <property type="match status" value="1"/>
</dbReference>
<sequence length="551" mass="62147">MNNLRVIFMFFIIGFVAITLRLFYIQAISPEFYSADYTTTSKIHPNRGRILDRNYEPLAINQTKYLLYAEPKKIKNQDYLVKLLSTELKMDEATLSARIDMSKDWVAVERNISKETKEKLEKLDLEMLGFEPTQERFYPEASLAAHLTGFLGKNKEGESIGYFGVEGYYDKDLSGFPGVLKSERDMFGKTIFIGNQERVDAENGRDLVLTIDKSVQHIIKEHLKKGVEKFQAKSGCVIVVKPQTMEILGLVCIPDFDPSEYYDFKNSDFSNWLISSEYEPGSTFKPLVVAAAIEEKKLKPNDIYNEKGSIKIGEYSISNWNDKYEGKISIQRILEKSSNVGMVYVGETLGKENLFKYIKKYGFGSYTEVDLQGEVTGQVKSIEEWYPIDAATFSFGQGISLTGMQLVRAFGSVINGGYLMRPYIVREVIEDGIKKIREPKIQEQVLSKKTSDTMKKILVSVVNNAEATWKIPEGFTFGGKTGTAQIAVSGTYDASKTIASFIGFAPADEPEFLMLVVIDQPKTSEWGSETAAPLFFDIASELLVHFNVQPQ</sequence>
<dbReference type="InterPro" id="IPR036138">
    <property type="entry name" value="PBP_dimer_sf"/>
</dbReference>
<dbReference type="Pfam" id="PF00905">
    <property type="entry name" value="Transpeptidase"/>
    <property type="match status" value="1"/>
</dbReference>
<accession>A0A2M6IV10</accession>
<protein>
    <recommendedName>
        <fullName evidence="8">Penicillin-binding protein 2</fullName>
    </recommendedName>
</protein>
<feature type="domain" description="Penicillin-binding protein transpeptidase" evidence="4">
    <location>
        <begin position="235"/>
        <end position="538"/>
    </location>
</feature>
<evidence type="ECO:0000313" key="6">
    <source>
        <dbReference type="EMBL" id="PIQ73605.1"/>
    </source>
</evidence>
<name>A0A2M6IV10_9BACT</name>
<dbReference type="InterPro" id="IPR012338">
    <property type="entry name" value="Beta-lactam/transpept-like"/>
</dbReference>
<evidence type="ECO:0008006" key="8">
    <source>
        <dbReference type="Google" id="ProtNLM"/>
    </source>
</evidence>